<dbReference type="EMBL" id="JANWTC010000006">
    <property type="protein sequence ID" value="MCS5479813.1"/>
    <property type="molecule type" value="Genomic_DNA"/>
</dbReference>
<evidence type="ECO:0000313" key="1">
    <source>
        <dbReference type="EMBL" id="MCS5479813.1"/>
    </source>
</evidence>
<sequence>MTDHIDPDKLRQFTTAELEAMLAEWEGVALTPGVETSPAFDDDPDQRDVSFPVIRVEGVEGWSSVNVPARLVGLSVAPALAAELLRIQRELEVLRDHNTYEADLHDDDDQFPEVVTLGKHNGSQLARILNGEPDGNS</sequence>
<dbReference type="Proteomes" id="UP001205965">
    <property type="component" value="Unassembled WGS sequence"/>
</dbReference>
<reference evidence="1 2" key="1">
    <citation type="submission" date="2022-08" db="EMBL/GenBank/DDBJ databases">
        <title>YIM 101645 draft genome.</title>
        <authorList>
            <person name="Chen X."/>
        </authorList>
    </citation>
    <scope>NUCLEOTIDE SEQUENCE [LARGE SCALE GENOMIC DNA]</scope>
    <source>
        <strain evidence="1 2">YIM 101645</strain>
    </source>
</reference>
<protein>
    <submittedName>
        <fullName evidence="1">Uncharacterized protein</fullName>
    </submittedName>
</protein>
<comment type="caution">
    <text evidence="1">The sequence shown here is derived from an EMBL/GenBank/DDBJ whole genome shotgun (WGS) entry which is preliminary data.</text>
</comment>
<proteinExistence type="predicted"/>
<accession>A0ABT2FX46</accession>
<dbReference type="RefSeq" id="WP_259427883.1">
    <property type="nucleotide sequence ID" value="NZ_JANWTC010000006.1"/>
</dbReference>
<name>A0ABT2FX46_9CORY</name>
<keyword evidence="2" id="KW-1185">Reference proteome</keyword>
<evidence type="ECO:0000313" key="2">
    <source>
        <dbReference type="Proteomes" id="UP001205965"/>
    </source>
</evidence>
<gene>
    <name evidence="1" type="ORF">NYP18_09085</name>
</gene>
<organism evidence="1 2">
    <name type="scientific">Corynebacterium lemuris</name>
    <dbReference type="NCBI Taxonomy" id="1859292"/>
    <lineage>
        <taxon>Bacteria</taxon>
        <taxon>Bacillati</taxon>
        <taxon>Actinomycetota</taxon>
        <taxon>Actinomycetes</taxon>
        <taxon>Mycobacteriales</taxon>
        <taxon>Corynebacteriaceae</taxon>
        <taxon>Corynebacterium</taxon>
    </lineage>
</organism>